<dbReference type="AlphaFoldDB" id="A0ABD2AAX4"/>
<evidence type="ECO:0000313" key="1">
    <source>
        <dbReference type="EMBL" id="KAL2716980.1"/>
    </source>
</evidence>
<organism evidence="1 2">
    <name type="scientific">Vespula squamosa</name>
    <name type="common">Southern yellow jacket</name>
    <name type="synonym">Wasp</name>
    <dbReference type="NCBI Taxonomy" id="30214"/>
    <lineage>
        <taxon>Eukaryota</taxon>
        <taxon>Metazoa</taxon>
        <taxon>Ecdysozoa</taxon>
        <taxon>Arthropoda</taxon>
        <taxon>Hexapoda</taxon>
        <taxon>Insecta</taxon>
        <taxon>Pterygota</taxon>
        <taxon>Neoptera</taxon>
        <taxon>Endopterygota</taxon>
        <taxon>Hymenoptera</taxon>
        <taxon>Apocrita</taxon>
        <taxon>Aculeata</taxon>
        <taxon>Vespoidea</taxon>
        <taxon>Vespidae</taxon>
        <taxon>Vespinae</taxon>
        <taxon>Vespula</taxon>
    </lineage>
</organism>
<reference evidence="1 2" key="1">
    <citation type="journal article" date="2024" name="Ann. Entomol. Soc. Am.">
        <title>Genomic analyses of the southern and eastern yellowjacket wasps (Hymenoptera: Vespidae) reveal evolutionary signatures of social life.</title>
        <authorList>
            <person name="Catto M.A."/>
            <person name="Caine P.B."/>
            <person name="Orr S.E."/>
            <person name="Hunt B.G."/>
            <person name="Goodisman M.A.D."/>
        </authorList>
    </citation>
    <scope>NUCLEOTIDE SEQUENCE [LARGE SCALE GENOMIC DNA]</scope>
    <source>
        <strain evidence="1">233</strain>
        <tissue evidence="1">Head and thorax</tissue>
    </source>
</reference>
<dbReference type="EMBL" id="JAUDFV010000153">
    <property type="protein sequence ID" value="KAL2716980.1"/>
    <property type="molecule type" value="Genomic_DNA"/>
</dbReference>
<sequence length="80" mass="9364">MIFHYLIKCDLNHEILMRYFLFIPIINKHRIISNIAIIRKSELYHRILLRRGYADIAHFKVCASLILTSAGSRSKAVPLI</sequence>
<proteinExistence type="predicted"/>
<name>A0ABD2AAX4_VESSQ</name>
<dbReference type="Proteomes" id="UP001607302">
    <property type="component" value="Unassembled WGS sequence"/>
</dbReference>
<protein>
    <submittedName>
        <fullName evidence="1">Uncharacterized protein</fullName>
    </submittedName>
</protein>
<gene>
    <name evidence="1" type="ORF">V1478_012680</name>
</gene>
<evidence type="ECO:0000313" key="2">
    <source>
        <dbReference type="Proteomes" id="UP001607302"/>
    </source>
</evidence>
<keyword evidence="2" id="KW-1185">Reference proteome</keyword>
<comment type="caution">
    <text evidence="1">The sequence shown here is derived from an EMBL/GenBank/DDBJ whole genome shotgun (WGS) entry which is preliminary data.</text>
</comment>
<accession>A0ABD2AAX4</accession>